<dbReference type="GO" id="GO:0005829">
    <property type="term" value="C:cytosol"/>
    <property type="evidence" value="ECO:0007669"/>
    <property type="project" value="TreeGrafter"/>
</dbReference>
<keyword evidence="3" id="KW-1185">Reference proteome</keyword>
<dbReference type="Gene3D" id="3.40.47.10">
    <property type="match status" value="1"/>
</dbReference>
<dbReference type="InterPro" id="IPR050521">
    <property type="entry name" value="3-ketoacyl-CoA_Thiolase"/>
</dbReference>
<reference evidence="2 3" key="1">
    <citation type="submission" date="2015-07" db="EMBL/GenBank/DDBJ databases">
        <title>High-quality genome of monoxenous trypanosomatid Leptomonas pyrrhocoris.</title>
        <authorList>
            <person name="Flegontov P."/>
            <person name="Butenko A."/>
            <person name="Firsov S."/>
            <person name="Vlcek C."/>
            <person name="Logacheva M.D."/>
            <person name="Field M."/>
            <person name="Filatov D."/>
            <person name="Flegontova O."/>
            <person name="Gerasimov E."/>
            <person name="Jackson A.P."/>
            <person name="Kelly S."/>
            <person name="Opperdoes F."/>
            <person name="O'Reilly A."/>
            <person name="Votypka J."/>
            <person name="Yurchenko V."/>
            <person name="Lukes J."/>
        </authorList>
    </citation>
    <scope>NUCLEOTIDE SEQUENCE [LARGE SCALE GENOMIC DNA]</scope>
    <source>
        <strain evidence="2">H10</strain>
    </source>
</reference>
<dbReference type="PANTHER" id="PTHR42689">
    <property type="entry name" value="ACETYL-COA ACYLTRANSFERASE FADA2 (3-KETOACYL-COA THIOLASE) (BETA-KETOTHIOLASE)-RELATED"/>
    <property type="match status" value="1"/>
</dbReference>
<comment type="caution">
    <text evidence="2">The sequence shown here is derived from an EMBL/GenBank/DDBJ whole genome shotgun (WGS) entry which is preliminary data.</text>
</comment>
<dbReference type="GO" id="GO:0016747">
    <property type="term" value="F:acyltransferase activity, transferring groups other than amino-acyl groups"/>
    <property type="evidence" value="ECO:0007669"/>
    <property type="project" value="InterPro"/>
</dbReference>
<evidence type="ECO:0000313" key="2">
    <source>
        <dbReference type="EMBL" id="KPA78862.1"/>
    </source>
</evidence>
<dbReference type="Proteomes" id="UP000037923">
    <property type="component" value="Unassembled WGS sequence"/>
</dbReference>
<protein>
    <submittedName>
        <fullName evidence="2">Thiolase protein-like protein</fullName>
    </submittedName>
</protein>
<dbReference type="SUPFAM" id="SSF53901">
    <property type="entry name" value="Thiolase-like"/>
    <property type="match status" value="1"/>
</dbReference>
<organism evidence="2 3">
    <name type="scientific">Leptomonas pyrrhocoris</name>
    <name type="common">Firebug parasite</name>
    <dbReference type="NCBI Taxonomy" id="157538"/>
    <lineage>
        <taxon>Eukaryota</taxon>
        <taxon>Discoba</taxon>
        <taxon>Euglenozoa</taxon>
        <taxon>Kinetoplastea</taxon>
        <taxon>Metakinetoplastina</taxon>
        <taxon>Trypanosomatida</taxon>
        <taxon>Trypanosomatidae</taxon>
        <taxon>Leishmaniinae</taxon>
        <taxon>Leptomonas</taxon>
    </lineage>
</organism>
<dbReference type="VEuPathDB" id="TriTrypDB:LpyrH10_12_1120"/>
<proteinExistence type="predicted"/>
<sequence>MHCSRRSLAQKAVFVTGTRTPFAKSFGTLLKMDTLQLASAAVAGLLDKTKLDPREINHIVWGNVVLQGTMHNCAREIVIELNLPKSITGNLTSMACASGLNALAQACMLVESGHADVVIAGGSDSLSNLEVPLPKSVAHGLMVAQKKGVKGFFQHAGYNPAAWLPKSVALAERSTGKTMGWHGDVIGELNNISREAQEAFAVASHEKANRATKAGYFKDEIVPVSVEKKGR</sequence>
<accession>A0A0N0DUF4</accession>
<evidence type="ECO:0000313" key="3">
    <source>
        <dbReference type="Proteomes" id="UP000037923"/>
    </source>
</evidence>
<dbReference type="InterPro" id="IPR020616">
    <property type="entry name" value="Thiolase_N"/>
</dbReference>
<name>A0A0N0DUF4_LEPPY</name>
<evidence type="ECO:0000259" key="1">
    <source>
        <dbReference type="Pfam" id="PF00108"/>
    </source>
</evidence>
<gene>
    <name evidence="2" type="ORF">ABB37_05934</name>
</gene>
<dbReference type="PANTHER" id="PTHR42689:SF1">
    <property type="entry name" value="ACETYL-COA ACYLTRANSFERASE FADA2 (3-KETOACYL-COA THIOLASE) (BETA-KETOTHIOLASE)-RELATED"/>
    <property type="match status" value="1"/>
</dbReference>
<dbReference type="GeneID" id="26906224"/>
<dbReference type="RefSeq" id="XP_015657301.1">
    <property type="nucleotide sequence ID" value="XM_015804167.1"/>
</dbReference>
<dbReference type="Pfam" id="PF00108">
    <property type="entry name" value="Thiolase_N"/>
    <property type="match status" value="1"/>
</dbReference>
<feature type="domain" description="Thiolase N-terminal" evidence="1">
    <location>
        <begin position="13"/>
        <end position="229"/>
    </location>
</feature>
<dbReference type="OrthoDB" id="241374at2759"/>
<dbReference type="InterPro" id="IPR016039">
    <property type="entry name" value="Thiolase-like"/>
</dbReference>
<dbReference type="EMBL" id="LGTL01000012">
    <property type="protein sequence ID" value="KPA78862.1"/>
    <property type="molecule type" value="Genomic_DNA"/>
</dbReference>
<dbReference type="AlphaFoldDB" id="A0A0N0DUF4"/>